<organism evidence="3 4">
    <name type="scientific">Dulcicalothrix desertica PCC 7102</name>
    <dbReference type="NCBI Taxonomy" id="232991"/>
    <lineage>
        <taxon>Bacteria</taxon>
        <taxon>Bacillati</taxon>
        <taxon>Cyanobacteriota</taxon>
        <taxon>Cyanophyceae</taxon>
        <taxon>Nostocales</taxon>
        <taxon>Calotrichaceae</taxon>
        <taxon>Dulcicalothrix</taxon>
    </lineage>
</organism>
<feature type="compositionally biased region" description="Polar residues" evidence="1">
    <location>
        <begin position="20"/>
        <end position="34"/>
    </location>
</feature>
<evidence type="ECO:0000313" key="3">
    <source>
        <dbReference type="EMBL" id="RUS94649.1"/>
    </source>
</evidence>
<keyword evidence="2" id="KW-0732">Signal</keyword>
<proteinExistence type="predicted"/>
<keyword evidence="4" id="KW-1185">Reference proteome</keyword>
<gene>
    <name evidence="3" type="ORF">DSM106972_092860</name>
</gene>
<feature type="chain" id="PRO_5030082902" description="ARC6 IMS domain-containing protein" evidence="2">
    <location>
        <begin position="26"/>
        <end position="266"/>
    </location>
</feature>
<feature type="region of interest" description="Disordered" evidence="1">
    <location>
        <begin position="20"/>
        <end position="41"/>
    </location>
</feature>
<evidence type="ECO:0000313" key="4">
    <source>
        <dbReference type="Proteomes" id="UP000271624"/>
    </source>
</evidence>
<dbReference type="OrthoDB" id="518119at2"/>
<evidence type="ECO:0000256" key="2">
    <source>
        <dbReference type="SAM" id="SignalP"/>
    </source>
</evidence>
<dbReference type="EMBL" id="RSCL01000047">
    <property type="protein sequence ID" value="RUS94649.1"/>
    <property type="molecule type" value="Genomic_DNA"/>
</dbReference>
<evidence type="ECO:0000256" key="1">
    <source>
        <dbReference type="SAM" id="MobiDB-lite"/>
    </source>
</evidence>
<comment type="caution">
    <text evidence="3">The sequence shown here is derived from an EMBL/GenBank/DDBJ whole genome shotgun (WGS) entry which is preliminary data.</text>
</comment>
<dbReference type="RefSeq" id="WP_127087219.1">
    <property type="nucleotide sequence ID" value="NZ_RSCL01000047.1"/>
</dbReference>
<reference evidence="3" key="1">
    <citation type="submission" date="2018-12" db="EMBL/GenBank/DDBJ databases">
        <authorList>
            <person name="Will S."/>
            <person name="Neumann-Schaal M."/>
            <person name="Henke P."/>
        </authorList>
    </citation>
    <scope>NUCLEOTIDE SEQUENCE</scope>
    <source>
        <strain evidence="3">PCC 7102</strain>
    </source>
</reference>
<feature type="compositionally biased region" description="Low complexity" evidence="1">
    <location>
        <begin position="137"/>
        <end position="154"/>
    </location>
</feature>
<feature type="region of interest" description="Disordered" evidence="1">
    <location>
        <begin position="137"/>
        <end position="161"/>
    </location>
</feature>
<name>A0A3S1AL74_9CYAN</name>
<sequence>MNKLLLSLTLLLVISGCGTSGQTSANSKQSNSNDCPDKPETKLDIKNVKSIVLNNQTTTESGIASKSKSTGYAFEAQKGQKLKYNTSADVCLWVYTPDSELISTNVLLKNGKYTIQISAPKGSTTFELAMNLDGAESATTASNNTSQSSSTQSSERPSPAQMVKDHYIAINNRRYQETWDNLSPDFQRLSGSANAYGDYAEWWNSVERINIGDVRTVEQSDNRAIVDADLQYVMKTGRTATDENNRIYLIWNDSSKKWLFNSKRKS</sequence>
<protein>
    <recommendedName>
        <fullName evidence="5">ARC6 IMS domain-containing protein</fullName>
    </recommendedName>
</protein>
<dbReference type="Proteomes" id="UP000271624">
    <property type="component" value="Unassembled WGS sequence"/>
</dbReference>
<reference evidence="3" key="2">
    <citation type="journal article" date="2019" name="Genome Biol. Evol.">
        <title>Day and night: Metabolic profiles and evolutionary relationships of six axenic non-marine cyanobacteria.</title>
        <authorList>
            <person name="Will S.E."/>
            <person name="Henke P."/>
            <person name="Boedeker C."/>
            <person name="Huang S."/>
            <person name="Brinkmann H."/>
            <person name="Rohde M."/>
            <person name="Jarek M."/>
            <person name="Friedl T."/>
            <person name="Seufert S."/>
            <person name="Schumacher M."/>
            <person name="Overmann J."/>
            <person name="Neumann-Schaal M."/>
            <person name="Petersen J."/>
        </authorList>
    </citation>
    <scope>NUCLEOTIDE SEQUENCE [LARGE SCALE GENOMIC DNA]</scope>
    <source>
        <strain evidence="3">PCC 7102</strain>
    </source>
</reference>
<dbReference type="PROSITE" id="PS51257">
    <property type="entry name" value="PROKAR_LIPOPROTEIN"/>
    <property type="match status" value="1"/>
</dbReference>
<evidence type="ECO:0008006" key="5">
    <source>
        <dbReference type="Google" id="ProtNLM"/>
    </source>
</evidence>
<dbReference type="AlphaFoldDB" id="A0A3S1AL74"/>
<accession>A0A3S1AL74</accession>
<feature type="signal peptide" evidence="2">
    <location>
        <begin position="1"/>
        <end position="25"/>
    </location>
</feature>